<feature type="transmembrane region" description="Helical" evidence="1">
    <location>
        <begin position="209"/>
        <end position="228"/>
    </location>
</feature>
<protein>
    <submittedName>
        <fullName evidence="2">O-antigen ligase-like membrane protein</fullName>
    </submittedName>
</protein>
<keyword evidence="2" id="KW-0436">Ligase</keyword>
<proteinExistence type="predicted"/>
<sequence length="375" mass="44313">MKIYIFYSILLMFLFFKLRIYENVHIGYFLVPVYVLLGFKVSKPLVKLNLFNIFFLTIIVTSIIAYFTYGFDKSIVGIFAILAGFYVGYFSYKYTISNLDKFIKYTTLLFFLLFYIRNIIYYKDVSNLIFKGRAYVSDSFYFITNGGHNIECTVLAFITMLQKNKFLFWFSFFHVLFFSLVWGSRAGLLLTIFALIYRYIATHDIKFITFVKITFSFIILSFILFLLAQNLPENNALNRFFSIEKEFEYGEEGIGRIGFYLGSIYLLQDNIFGYGVANAVRIMSECTGIMYKENNVHNIYLQYLLDGGIQSFILSVLIFLYISHYTYKDRFRFPPLRIAFSYLLIGIIQFTGYDLLGWFFIGYSYAYIKKIKFKR</sequence>
<feature type="transmembrane region" description="Helical" evidence="1">
    <location>
        <begin position="75"/>
        <end position="95"/>
    </location>
</feature>
<evidence type="ECO:0000313" key="2">
    <source>
        <dbReference type="EMBL" id="RLJ70438.1"/>
    </source>
</evidence>
<evidence type="ECO:0000313" key="3">
    <source>
        <dbReference type="Proteomes" id="UP000267841"/>
    </source>
</evidence>
<dbReference type="RefSeq" id="WP_121010062.1">
    <property type="nucleotide sequence ID" value="NZ_RCCJ01000001.1"/>
</dbReference>
<feature type="transmembrane region" description="Helical" evidence="1">
    <location>
        <begin position="102"/>
        <end position="122"/>
    </location>
</feature>
<feature type="transmembrane region" description="Helical" evidence="1">
    <location>
        <begin position="20"/>
        <end position="39"/>
    </location>
</feature>
<evidence type="ECO:0000256" key="1">
    <source>
        <dbReference type="SAM" id="Phobius"/>
    </source>
</evidence>
<organism evidence="2 3">
    <name type="scientific">Hydrogenivirga caldilitoris</name>
    <dbReference type="NCBI Taxonomy" id="246264"/>
    <lineage>
        <taxon>Bacteria</taxon>
        <taxon>Pseudomonadati</taxon>
        <taxon>Aquificota</taxon>
        <taxon>Aquificia</taxon>
        <taxon>Aquificales</taxon>
        <taxon>Aquificaceae</taxon>
        <taxon>Hydrogenivirga</taxon>
    </lineage>
</organism>
<feature type="transmembrane region" description="Helical" evidence="1">
    <location>
        <begin position="166"/>
        <end position="197"/>
    </location>
</feature>
<accession>A0A497XNJ2</accession>
<name>A0A497XNJ2_9AQUI</name>
<dbReference type="EMBL" id="RCCJ01000001">
    <property type="protein sequence ID" value="RLJ70438.1"/>
    <property type="molecule type" value="Genomic_DNA"/>
</dbReference>
<dbReference type="GO" id="GO:0016874">
    <property type="term" value="F:ligase activity"/>
    <property type="evidence" value="ECO:0007669"/>
    <property type="project" value="UniProtKB-KW"/>
</dbReference>
<feature type="transmembrane region" description="Helical" evidence="1">
    <location>
        <begin position="303"/>
        <end position="322"/>
    </location>
</feature>
<keyword evidence="3" id="KW-1185">Reference proteome</keyword>
<dbReference type="Proteomes" id="UP000267841">
    <property type="component" value="Unassembled WGS sequence"/>
</dbReference>
<dbReference type="AlphaFoldDB" id="A0A497XNJ2"/>
<keyword evidence="1" id="KW-0472">Membrane</keyword>
<dbReference type="OrthoDB" id="848485at2"/>
<keyword evidence="1" id="KW-1133">Transmembrane helix</keyword>
<feature type="transmembrane region" description="Helical" evidence="1">
    <location>
        <begin position="342"/>
        <end position="368"/>
    </location>
</feature>
<reference evidence="2 3" key="1">
    <citation type="submission" date="2018-10" db="EMBL/GenBank/DDBJ databases">
        <title>Genomic Encyclopedia of Archaeal and Bacterial Type Strains, Phase II (KMG-II): from individual species to whole genera.</title>
        <authorList>
            <person name="Goeker M."/>
        </authorList>
    </citation>
    <scope>NUCLEOTIDE SEQUENCE [LARGE SCALE GENOMIC DNA]</scope>
    <source>
        <strain evidence="2 3">DSM 16510</strain>
    </source>
</reference>
<gene>
    <name evidence="2" type="ORF">BCF55_0711</name>
</gene>
<keyword evidence="1" id="KW-0812">Transmembrane</keyword>
<feature type="transmembrane region" description="Helical" evidence="1">
    <location>
        <begin position="51"/>
        <end position="69"/>
    </location>
</feature>
<comment type="caution">
    <text evidence="2">The sequence shown here is derived from an EMBL/GenBank/DDBJ whole genome shotgun (WGS) entry which is preliminary data.</text>
</comment>